<dbReference type="Pfam" id="PF01156">
    <property type="entry name" value="IU_nuc_hydro"/>
    <property type="match status" value="1"/>
</dbReference>
<proteinExistence type="predicted"/>
<dbReference type="InterPro" id="IPR015910">
    <property type="entry name" value="I/U_nuclsd_hydro_CS"/>
</dbReference>
<name>A0ABS4IDZ8_9BACI</name>
<evidence type="ECO:0000256" key="2">
    <source>
        <dbReference type="ARBA" id="ARBA00023295"/>
    </source>
</evidence>
<accession>A0ABS4IDZ8</accession>
<evidence type="ECO:0000259" key="3">
    <source>
        <dbReference type="Pfam" id="PF01156"/>
    </source>
</evidence>
<comment type="caution">
    <text evidence="4">The sequence shown here is derived from an EMBL/GenBank/DDBJ whole genome shotgun (WGS) entry which is preliminary data.</text>
</comment>
<feature type="domain" description="Inosine/uridine-preferring nucleoside hydrolase" evidence="3">
    <location>
        <begin position="4"/>
        <end position="63"/>
    </location>
</feature>
<dbReference type="EMBL" id="JAGGKX010000004">
    <property type="protein sequence ID" value="MBP1969167.1"/>
    <property type="molecule type" value="Genomic_DNA"/>
</dbReference>
<protein>
    <submittedName>
        <fullName evidence="4">Inosine-uridine nucleoside N-ribohydrolase</fullName>
    </submittedName>
</protein>
<dbReference type="Proteomes" id="UP001519345">
    <property type="component" value="Unassembled WGS sequence"/>
</dbReference>
<reference evidence="4 5" key="1">
    <citation type="submission" date="2021-03" db="EMBL/GenBank/DDBJ databases">
        <title>Genomic Encyclopedia of Type Strains, Phase IV (KMG-IV): sequencing the most valuable type-strain genomes for metagenomic binning, comparative biology and taxonomic classification.</title>
        <authorList>
            <person name="Goeker M."/>
        </authorList>
    </citation>
    <scope>NUCLEOTIDE SEQUENCE [LARGE SCALE GENOMIC DNA]</scope>
    <source>
        <strain evidence="4 5">DSM 25609</strain>
    </source>
</reference>
<keyword evidence="5" id="KW-1185">Reference proteome</keyword>
<organism evidence="4 5">
    <name type="scientific">Virgibacillus natechei</name>
    <dbReference type="NCBI Taxonomy" id="1216297"/>
    <lineage>
        <taxon>Bacteria</taxon>
        <taxon>Bacillati</taxon>
        <taxon>Bacillota</taxon>
        <taxon>Bacilli</taxon>
        <taxon>Bacillales</taxon>
        <taxon>Bacillaceae</taxon>
        <taxon>Virgibacillus</taxon>
    </lineage>
</organism>
<evidence type="ECO:0000313" key="5">
    <source>
        <dbReference type="Proteomes" id="UP001519345"/>
    </source>
</evidence>
<dbReference type="InterPro" id="IPR001910">
    <property type="entry name" value="Inosine/uridine_hydrolase_dom"/>
</dbReference>
<dbReference type="PANTHER" id="PTHR46190:SF1">
    <property type="entry name" value="SI:CH211-201H21.5"/>
    <property type="match status" value="1"/>
</dbReference>
<dbReference type="InterPro" id="IPR052775">
    <property type="entry name" value="IUN_hydrolase"/>
</dbReference>
<sequence length="79" mass="9041">MKRIIIDTDTAADDTIALLTALHHFKVEGITITGGNVDFNQQIENALYTIQVFQPEYYVPVYTTHPIIEWVIGFPMFKL</sequence>
<dbReference type="Gene3D" id="3.90.245.10">
    <property type="entry name" value="Ribonucleoside hydrolase-like"/>
    <property type="match status" value="1"/>
</dbReference>
<dbReference type="PANTHER" id="PTHR46190">
    <property type="entry name" value="SI:CH211-201H21.5-RELATED"/>
    <property type="match status" value="1"/>
</dbReference>
<dbReference type="SUPFAM" id="SSF53590">
    <property type="entry name" value="Nucleoside hydrolase"/>
    <property type="match status" value="1"/>
</dbReference>
<dbReference type="PROSITE" id="PS01247">
    <property type="entry name" value="IUNH"/>
    <property type="match status" value="1"/>
</dbReference>
<gene>
    <name evidence="4" type="ORF">J2Z83_001270</name>
</gene>
<keyword evidence="1" id="KW-0378">Hydrolase</keyword>
<dbReference type="InterPro" id="IPR036452">
    <property type="entry name" value="Ribo_hydro-like"/>
</dbReference>
<evidence type="ECO:0000313" key="4">
    <source>
        <dbReference type="EMBL" id="MBP1969167.1"/>
    </source>
</evidence>
<keyword evidence="2" id="KW-0326">Glycosidase</keyword>
<evidence type="ECO:0000256" key="1">
    <source>
        <dbReference type="ARBA" id="ARBA00022801"/>
    </source>
</evidence>